<keyword evidence="2" id="KW-1185">Reference proteome</keyword>
<sequence length="38" mass="4135">MHEYGLRSRLVPDIAPMGVCVTWVSRRIGTLAAAVNHG</sequence>
<dbReference type="AlphaFoldDB" id="G4RD97"/>
<dbReference type="HOGENOM" id="CLU_3331255_0_0_5"/>
<evidence type="ECO:0000313" key="2">
    <source>
        <dbReference type="Proteomes" id="UP000008850"/>
    </source>
</evidence>
<accession>G4RD97</accession>
<dbReference type="KEGG" id="phl:KKY_684"/>
<gene>
    <name evidence="1" type="ordered locus">KKY_684</name>
</gene>
<evidence type="ECO:0000313" key="1">
    <source>
        <dbReference type="EMBL" id="AEQ50723.1"/>
    </source>
</evidence>
<protein>
    <submittedName>
        <fullName evidence="1">Uncharacterized protein</fullName>
    </submittedName>
</protein>
<organism evidence="1 2">
    <name type="scientific">Pelagibacterium halotolerans (strain DSM 22347 / JCM 15775 / CGMCC 1.7692 / B2)</name>
    <dbReference type="NCBI Taxonomy" id="1082931"/>
    <lineage>
        <taxon>Bacteria</taxon>
        <taxon>Pseudomonadati</taxon>
        <taxon>Pseudomonadota</taxon>
        <taxon>Alphaproteobacteria</taxon>
        <taxon>Hyphomicrobiales</taxon>
        <taxon>Devosiaceae</taxon>
        <taxon>Pelagibacterium</taxon>
    </lineage>
</organism>
<reference evidence="1 2" key="1">
    <citation type="journal article" date="2012" name="J. Bacteriol.">
        <title>Complete genome sequence of Pelagibacterium halotolerans B2T.</title>
        <authorList>
            <person name="Huo Y.Y."/>
            <person name="Cheng H."/>
            <person name="Han X.F."/>
            <person name="Jiang X.W."/>
            <person name="Sun C."/>
            <person name="Zhang X.Q."/>
            <person name="Zhu X.F."/>
            <person name="Liu Y.F."/>
            <person name="Li P.F."/>
            <person name="Ni P.X."/>
            <person name="Wu M."/>
        </authorList>
    </citation>
    <scope>NUCLEOTIDE SEQUENCE [LARGE SCALE GENOMIC DNA]</scope>
    <source>
        <strain evidence="2">DSM 22347 / JCM 15775 / CGMCC 1.7692 / B2</strain>
    </source>
</reference>
<dbReference type="EMBL" id="CP003075">
    <property type="protein sequence ID" value="AEQ50723.1"/>
    <property type="molecule type" value="Genomic_DNA"/>
</dbReference>
<name>G4RD97_PELHB</name>
<proteinExistence type="predicted"/>
<dbReference type="Proteomes" id="UP000008850">
    <property type="component" value="Chromosome"/>
</dbReference>